<name>A0A9K3CLZ3_9EUKA</name>
<dbReference type="OrthoDB" id="411251at2759"/>
<proteinExistence type="inferred from homology"/>
<accession>A0A9K3CLZ3</accession>
<dbReference type="GO" id="GO:0006888">
    <property type="term" value="P:endoplasmic reticulum to Golgi vesicle-mediated transport"/>
    <property type="evidence" value="ECO:0007669"/>
    <property type="project" value="InterPro"/>
</dbReference>
<organism evidence="8 9">
    <name type="scientific">Kipferlia bialata</name>
    <dbReference type="NCBI Taxonomy" id="797122"/>
    <lineage>
        <taxon>Eukaryota</taxon>
        <taxon>Metamonada</taxon>
        <taxon>Carpediemonas-like organisms</taxon>
        <taxon>Kipferlia</taxon>
    </lineage>
</organism>
<evidence type="ECO:0000256" key="3">
    <source>
        <dbReference type="ARBA" id="ARBA00022692"/>
    </source>
</evidence>
<evidence type="ECO:0000256" key="2">
    <source>
        <dbReference type="ARBA" id="ARBA00010596"/>
    </source>
</evidence>
<comment type="subcellular location">
    <subcellularLocation>
        <location evidence="6">Golgi apparatus membrane</location>
        <topology evidence="6">Multi-pass membrane protein</topology>
    </subcellularLocation>
    <subcellularLocation>
        <location evidence="1">Membrane</location>
        <topology evidence="1">Multi-pass membrane protein</topology>
    </subcellularLocation>
</comment>
<dbReference type="PANTHER" id="PTHR21236:SF1">
    <property type="entry name" value="PROTEIN YIPF6"/>
    <property type="match status" value="1"/>
</dbReference>
<keyword evidence="5 6" id="KW-0472">Membrane</keyword>
<dbReference type="GO" id="GO:0000139">
    <property type="term" value="C:Golgi membrane"/>
    <property type="evidence" value="ECO:0007669"/>
    <property type="project" value="UniProtKB-SubCell"/>
</dbReference>
<dbReference type="GO" id="GO:0005802">
    <property type="term" value="C:trans-Golgi network"/>
    <property type="evidence" value="ECO:0007669"/>
    <property type="project" value="TreeGrafter"/>
</dbReference>
<evidence type="ECO:0000256" key="4">
    <source>
        <dbReference type="ARBA" id="ARBA00022989"/>
    </source>
</evidence>
<sequence length="183" mass="20146">MSAVQPDSLNTLDEPISATLLRDLKEIGMRIKQVLWPWGDKSNVLSTWDLYGPLIFCLVYTLSISLTSNSDMVKIFTIGFTVVFFGAVVVTLNSMLLGGKVSFFQVVCLLGYCVFPLAIGALLKVIFSNVYVRALIALIGAAWAVFASVGFFGMLVKKERRLLAIYPIVLFFGVLAFFIVVPC</sequence>
<evidence type="ECO:0000313" key="8">
    <source>
        <dbReference type="EMBL" id="GIQ79561.1"/>
    </source>
</evidence>
<feature type="transmembrane region" description="Helical" evidence="6">
    <location>
        <begin position="135"/>
        <end position="156"/>
    </location>
</feature>
<gene>
    <name evidence="8" type="ORF">KIPB_000221</name>
</gene>
<feature type="transmembrane region" description="Helical" evidence="6">
    <location>
        <begin position="103"/>
        <end position="123"/>
    </location>
</feature>
<dbReference type="EMBL" id="BDIP01000021">
    <property type="protein sequence ID" value="GIQ79561.1"/>
    <property type="molecule type" value="Genomic_DNA"/>
</dbReference>
<feature type="transmembrane region" description="Helical" evidence="6">
    <location>
        <begin position="75"/>
        <end position="97"/>
    </location>
</feature>
<evidence type="ECO:0000259" key="7">
    <source>
        <dbReference type="Pfam" id="PF04893"/>
    </source>
</evidence>
<protein>
    <recommendedName>
        <fullName evidence="6">Protein YIPF</fullName>
    </recommendedName>
</protein>
<dbReference type="Proteomes" id="UP000265618">
    <property type="component" value="Unassembled WGS sequence"/>
</dbReference>
<dbReference type="Pfam" id="PF04893">
    <property type="entry name" value="Yip1"/>
    <property type="match status" value="1"/>
</dbReference>
<comment type="similarity">
    <text evidence="2 6">Belongs to the YIP1 family.</text>
</comment>
<dbReference type="PANTHER" id="PTHR21236">
    <property type="entry name" value="GOLGI MEMBRANE PROTEIN YIP1"/>
    <property type="match status" value="1"/>
</dbReference>
<feature type="domain" description="Yip1" evidence="7">
    <location>
        <begin position="47"/>
        <end position="177"/>
    </location>
</feature>
<feature type="transmembrane region" description="Helical" evidence="6">
    <location>
        <begin position="162"/>
        <end position="181"/>
    </location>
</feature>
<dbReference type="InterPro" id="IPR045231">
    <property type="entry name" value="Yip1/4-like"/>
</dbReference>
<reference evidence="8 9" key="1">
    <citation type="journal article" date="2018" name="PLoS ONE">
        <title>The draft genome of Kipferlia bialata reveals reductive genome evolution in fornicate parasites.</title>
        <authorList>
            <person name="Tanifuji G."/>
            <person name="Takabayashi S."/>
            <person name="Kume K."/>
            <person name="Takagi M."/>
            <person name="Nakayama T."/>
            <person name="Kamikawa R."/>
            <person name="Inagaki Y."/>
            <person name="Hashimoto T."/>
        </authorList>
    </citation>
    <scope>NUCLEOTIDE SEQUENCE [LARGE SCALE GENOMIC DNA]</scope>
    <source>
        <strain evidence="8">NY0173</strain>
    </source>
</reference>
<dbReference type="AlphaFoldDB" id="A0A9K3CLZ3"/>
<evidence type="ECO:0000313" key="9">
    <source>
        <dbReference type="Proteomes" id="UP000265618"/>
    </source>
</evidence>
<feature type="transmembrane region" description="Helical" evidence="6">
    <location>
        <begin position="50"/>
        <end position="68"/>
    </location>
</feature>
<evidence type="ECO:0000256" key="1">
    <source>
        <dbReference type="ARBA" id="ARBA00004141"/>
    </source>
</evidence>
<evidence type="ECO:0000256" key="6">
    <source>
        <dbReference type="RuleBase" id="RU361264"/>
    </source>
</evidence>
<keyword evidence="4 6" id="KW-1133">Transmembrane helix</keyword>
<comment type="caution">
    <text evidence="8">The sequence shown here is derived from an EMBL/GenBank/DDBJ whole genome shotgun (WGS) entry which is preliminary data.</text>
</comment>
<keyword evidence="9" id="KW-1185">Reference proteome</keyword>
<dbReference type="InterPro" id="IPR006977">
    <property type="entry name" value="Yip1_dom"/>
</dbReference>
<keyword evidence="3 6" id="KW-0812">Transmembrane</keyword>
<evidence type="ECO:0000256" key="5">
    <source>
        <dbReference type="ARBA" id="ARBA00023136"/>
    </source>
</evidence>